<dbReference type="GO" id="GO:0046872">
    <property type="term" value="F:metal ion binding"/>
    <property type="evidence" value="ECO:0007669"/>
    <property type="project" value="UniProtKB-KW"/>
</dbReference>
<protein>
    <submittedName>
        <fullName evidence="6">Cellobiose phosphotransferase system YdjC-like protein</fullName>
    </submittedName>
</protein>
<keyword evidence="2" id="KW-0479">Metal-binding</keyword>
<keyword evidence="4" id="KW-0460">Magnesium</keyword>
<dbReference type="Pfam" id="PF04794">
    <property type="entry name" value="YdjC"/>
    <property type="match status" value="1"/>
</dbReference>
<dbReference type="GO" id="GO:0005975">
    <property type="term" value="P:carbohydrate metabolic process"/>
    <property type="evidence" value="ECO:0007669"/>
    <property type="project" value="InterPro"/>
</dbReference>
<organism evidence="6">
    <name type="scientific">uncultured Synechococcales cyanobacterium</name>
    <dbReference type="NCBI Taxonomy" id="1936017"/>
    <lineage>
        <taxon>Bacteria</taxon>
        <taxon>Bacillati</taxon>
        <taxon>Cyanobacteriota</taxon>
        <taxon>Cyanophyceae</taxon>
        <taxon>Synechococcales</taxon>
        <taxon>environmental samples</taxon>
    </lineage>
</organism>
<evidence type="ECO:0000256" key="1">
    <source>
        <dbReference type="ARBA" id="ARBA00001946"/>
    </source>
</evidence>
<dbReference type="GO" id="GO:0016787">
    <property type="term" value="F:hydrolase activity"/>
    <property type="evidence" value="ECO:0007669"/>
    <property type="project" value="UniProtKB-KW"/>
</dbReference>
<evidence type="ECO:0000256" key="2">
    <source>
        <dbReference type="ARBA" id="ARBA00022723"/>
    </source>
</evidence>
<keyword evidence="3" id="KW-0378">Hydrolase</keyword>
<evidence type="ECO:0000313" key="6">
    <source>
        <dbReference type="EMBL" id="CAA9578740.1"/>
    </source>
</evidence>
<keyword evidence="6" id="KW-0808">Transferase</keyword>
<keyword evidence="5" id="KW-0119">Carbohydrate metabolism</keyword>
<dbReference type="Gene3D" id="3.20.20.370">
    <property type="entry name" value="Glycoside hydrolase/deacetylase"/>
    <property type="match status" value="1"/>
</dbReference>
<reference evidence="6" key="1">
    <citation type="submission" date="2020-02" db="EMBL/GenBank/DDBJ databases">
        <authorList>
            <person name="Meier V. D."/>
        </authorList>
    </citation>
    <scope>NUCLEOTIDE SEQUENCE</scope>
    <source>
        <strain evidence="6">AVDCRST_MAG81</strain>
    </source>
</reference>
<dbReference type="InterPro" id="IPR011330">
    <property type="entry name" value="Glyco_hydro/deAcase_b/a-brl"/>
</dbReference>
<dbReference type="GO" id="GO:0016740">
    <property type="term" value="F:transferase activity"/>
    <property type="evidence" value="ECO:0007669"/>
    <property type="project" value="UniProtKB-KW"/>
</dbReference>
<evidence type="ECO:0000256" key="4">
    <source>
        <dbReference type="ARBA" id="ARBA00022842"/>
    </source>
</evidence>
<proteinExistence type="predicted"/>
<dbReference type="EMBL" id="CADCWO010000145">
    <property type="protein sequence ID" value="CAA9578740.1"/>
    <property type="molecule type" value="Genomic_DNA"/>
</dbReference>
<dbReference type="GO" id="GO:0019213">
    <property type="term" value="F:deacetylase activity"/>
    <property type="evidence" value="ECO:0007669"/>
    <property type="project" value="TreeGrafter"/>
</dbReference>
<evidence type="ECO:0000256" key="5">
    <source>
        <dbReference type="ARBA" id="ARBA00023277"/>
    </source>
</evidence>
<gene>
    <name evidence="6" type="ORF">AVDCRST_MAG81-2673</name>
</gene>
<comment type="cofactor">
    <cofactor evidence="1">
        <name>Mg(2+)</name>
        <dbReference type="ChEBI" id="CHEBI:18420"/>
    </cofactor>
</comment>
<name>A0A6J4VKD2_9CYAN</name>
<dbReference type="InterPro" id="IPR006879">
    <property type="entry name" value="YdjC-like"/>
</dbReference>
<accession>A0A6J4VKD2</accession>
<dbReference type="AlphaFoldDB" id="A0A6J4VKD2"/>
<evidence type="ECO:0000256" key="3">
    <source>
        <dbReference type="ARBA" id="ARBA00022801"/>
    </source>
</evidence>
<dbReference type="PANTHER" id="PTHR31609:SF1">
    <property type="entry name" value="CARBOHYDRATE DEACETYLASE"/>
    <property type="match status" value="1"/>
</dbReference>
<dbReference type="SUPFAM" id="SSF88713">
    <property type="entry name" value="Glycoside hydrolase/deacetylase"/>
    <property type="match status" value="1"/>
</dbReference>
<sequence>MKYCIVNGDDFGASRGINRGIVEAYCHGVLTSTSLMVNMPASEEAAILSRGLPELSVGLHVNFTTEDGEPVIDLTAPDKCRTELHRQLERFQDLMGCLPTHLDSHHNIHRSPQLLPHFLDLAQQYRLPLREHSPVHYFPSFYGQWDGETHLEQISVESLVQMLEAEFREGLTELSCHPGYVEPDFLSTYAIEREAELQTLCSSIVKTKLVELQIQLIGFRELDDCLANLPG</sequence>
<dbReference type="PANTHER" id="PTHR31609">
    <property type="entry name" value="YDJC DEACETYLASE FAMILY MEMBER"/>
    <property type="match status" value="1"/>
</dbReference>